<dbReference type="EMBL" id="BK015698">
    <property type="protein sequence ID" value="DAE20644.1"/>
    <property type="molecule type" value="Genomic_DNA"/>
</dbReference>
<proteinExistence type="predicted"/>
<keyword evidence="1" id="KW-0812">Transmembrane</keyword>
<evidence type="ECO:0000256" key="1">
    <source>
        <dbReference type="SAM" id="Phobius"/>
    </source>
</evidence>
<keyword evidence="1" id="KW-1133">Transmembrane helix</keyword>
<name>A0A8S5QPV2_9CAUD</name>
<organism evidence="2">
    <name type="scientific">Siphoviridae sp. ctJ3t72</name>
    <dbReference type="NCBI Taxonomy" id="2826240"/>
    <lineage>
        <taxon>Viruses</taxon>
        <taxon>Duplodnaviria</taxon>
        <taxon>Heunggongvirae</taxon>
        <taxon>Uroviricota</taxon>
        <taxon>Caudoviricetes</taxon>
    </lineage>
</organism>
<evidence type="ECO:0000313" key="2">
    <source>
        <dbReference type="EMBL" id="DAE20644.1"/>
    </source>
</evidence>
<reference evidence="2" key="1">
    <citation type="journal article" date="2021" name="Proc. Natl. Acad. Sci. U.S.A.">
        <title>A Catalog of Tens of Thousands of Viruses from Human Metagenomes Reveals Hidden Associations with Chronic Diseases.</title>
        <authorList>
            <person name="Tisza M.J."/>
            <person name="Buck C.B."/>
        </authorList>
    </citation>
    <scope>NUCLEOTIDE SEQUENCE</scope>
    <source>
        <strain evidence="2">CtJ3t72</strain>
    </source>
</reference>
<accession>A0A8S5QPV2</accession>
<keyword evidence="1" id="KW-0472">Membrane</keyword>
<feature type="transmembrane region" description="Helical" evidence="1">
    <location>
        <begin position="52"/>
        <end position="78"/>
    </location>
</feature>
<sequence length="84" mass="9256">MRVNKVERIALMGGLIGALLTNPRGALDKALSRANVDGWYCRQILPHSTSNLFMLILSAICLCFTLGLWTFGAGYLLLLEKDSE</sequence>
<protein>
    <submittedName>
        <fullName evidence="2">Uncharacterized protein</fullName>
    </submittedName>
</protein>